<dbReference type="EMBL" id="JAYMYQ010000001">
    <property type="protein sequence ID" value="KAK7358287.1"/>
    <property type="molecule type" value="Genomic_DNA"/>
</dbReference>
<sequence length="79" mass="8839">MAVWDPRFGLILLFIGWRFELHLLLSILIGYLSNFGISHGPILVYDTCFVFNDNMNATDGSDIVARIGGKCIRAKICCC</sequence>
<organism evidence="2 3">
    <name type="scientific">Canavalia gladiata</name>
    <name type="common">Sword bean</name>
    <name type="synonym">Dolichos gladiatus</name>
    <dbReference type="NCBI Taxonomy" id="3824"/>
    <lineage>
        <taxon>Eukaryota</taxon>
        <taxon>Viridiplantae</taxon>
        <taxon>Streptophyta</taxon>
        <taxon>Embryophyta</taxon>
        <taxon>Tracheophyta</taxon>
        <taxon>Spermatophyta</taxon>
        <taxon>Magnoliopsida</taxon>
        <taxon>eudicotyledons</taxon>
        <taxon>Gunneridae</taxon>
        <taxon>Pentapetalae</taxon>
        <taxon>rosids</taxon>
        <taxon>fabids</taxon>
        <taxon>Fabales</taxon>
        <taxon>Fabaceae</taxon>
        <taxon>Papilionoideae</taxon>
        <taxon>50 kb inversion clade</taxon>
        <taxon>NPAAA clade</taxon>
        <taxon>indigoferoid/millettioid clade</taxon>
        <taxon>Phaseoleae</taxon>
        <taxon>Canavalia</taxon>
    </lineage>
</organism>
<evidence type="ECO:0000313" key="3">
    <source>
        <dbReference type="Proteomes" id="UP001367508"/>
    </source>
</evidence>
<keyword evidence="1" id="KW-0812">Transmembrane</keyword>
<keyword evidence="1" id="KW-1133">Transmembrane helix</keyword>
<proteinExistence type="predicted"/>
<dbReference type="AlphaFoldDB" id="A0AAN9MPM5"/>
<accession>A0AAN9MPM5</accession>
<feature type="transmembrane region" description="Helical" evidence="1">
    <location>
        <begin position="12"/>
        <end position="32"/>
    </location>
</feature>
<gene>
    <name evidence="2" type="ORF">VNO77_00214</name>
</gene>
<keyword evidence="1" id="KW-0472">Membrane</keyword>
<comment type="caution">
    <text evidence="2">The sequence shown here is derived from an EMBL/GenBank/DDBJ whole genome shotgun (WGS) entry which is preliminary data.</text>
</comment>
<evidence type="ECO:0000313" key="2">
    <source>
        <dbReference type="EMBL" id="KAK7358287.1"/>
    </source>
</evidence>
<protein>
    <submittedName>
        <fullName evidence="2">Uncharacterized protein</fullName>
    </submittedName>
</protein>
<keyword evidence="3" id="KW-1185">Reference proteome</keyword>
<name>A0AAN9MPM5_CANGL</name>
<evidence type="ECO:0000256" key="1">
    <source>
        <dbReference type="SAM" id="Phobius"/>
    </source>
</evidence>
<dbReference type="Proteomes" id="UP001367508">
    <property type="component" value="Unassembled WGS sequence"/>
</dbReference>
<reference evidence="2 3" key="1">
    <citation type="submission" date="2024-01" db="EMBL/GenBank/DDBJ databases">
        <title>The genomes of 5 underutilized Papilionoideae crops provide insights into root nodulation and disease resistanc.</title>
        <authorList>
            <person name="Jiang F."/>
        </authorList>
    </citation>
    <scope>NUCLEOTIDE SEQUENCE [LARGE SCALE GENOMIC DNA]</scope>
    <source>
        <strain evidence="2">LVBAO_FW01</strain>
        <tissue evidence="2">Leaves</tissue>
    </source>
</reference>